<dbReference type="EMBL" id="JANAKD010000060">
    <property type="protein sequence ID" value="KAJ3498266.1"/>
    <property type="molecule type" value="Genomic_DNA"/>
</dbReference>
<name>A0ACC1R8C2_9HYPO</name>
<dbReference type="Proteomes" id="UP001148737">
    <property type="component" value="Unassembled WGS sequence"/>
</dbReference>
<gene>
    <name evidence="1" type="ORF">NLG97_g1265</name>
</gene>
<protein>
    <submittedName>
        <fullName evidence="1">Uncharacterized protein</fullName>
    </submittedName>
</protein>
<sequence>MRVANVTHVPLEIAEQRLKEVLFYNGHTSLLDHPVDVQHPLHNLWLDTLRLLRRLCVWSDAEEHPLDAHRREVLEAVTGLVRDPQGLRTAQVLQLDTAVMAPLRPSRAAMLALRLASPVTVENIEILKLLHAHNALHLYHVLNSPASSSFGSAIRFSPQTPTESISSYDYVRMLDEEDGAPAMAEAGHVERAKELMRKAEILQQQLNQTMEMCITHIRAGQEALEGRRRSVAEDRLQIEELRQDVVEAEWQLEEDGTELESLEQEANRLTAQLQRS</sequence>
<proteinExistence type="predicted"/>
<comment type="caution">
    <text evidence="1">The sequence shown here is derived from an EMBL/GenBank/DDBJ whole genome shotgun (WGS) entry which is preliminary data.</text>
</comment>
<organism evidence="1 2">
    <name type="scientific">Lecanicillium saksenae</name>
    <dbReference type="NCBI Taxonomy" id="468837"/>
    <lineage>
        <taxon>Eukaryota</taxon>
        <taxon>Fungi</taxon>
        <taxon>Dikarya</taxon>
        <taxon>Ascomycota</taxon>
        <taxon>Pezizomycotina</taxon>
        <taxon>Sordariomycetes</taxon>
        <taxon>Hypocreomycetidae</taxon>
        <taxon>Hypocreales</taxon>
        <taxon>Cordycipitaceae</taxon>
        <taxon>Lecanicillium</taxon>
    </lineage>
</organism>
<evidence type="ECO:0000313" key="1">
    <source>
        <dbReference type="EMBL" id="KAJ3498266.1"/>
    </source>
</evidence>
<keyword evidence="2" id="KW-1185">Reference proteome</keyword>
<evidence type="ECO:0000313" key="2">
    <source>
        <dbReference type="Proteomes" id="UP001148737"/>
    </source>
</evidence>
<accession>A0ACC1R8C2</accession>
<reference evidence="1" key="1">
    <citation type="submission" date="2022-07" db="EMBL/GenBank/DDBJ databases">
        <title>Genome Sequence of Lecanicillium saksenae.</title>
        <authorList>
            <person name="Buettner E."/>
        </authorList>
    </citation>
    <scope>NUCLEOTIDE SEQUENCE</scope>
    <source>
        <strain evidence="1">VT-O1</strain>
    </source>
</reference>